<evidence type="ECO:0000256" key="5">
    <source>
        <dbReference type="ARBA" id="ARBA00022989"/>
    </source>
</evidence>
<evidence type="ECO:0000256" key="7">
    <source>
        <dbReference type="SAM" id="Phobius"/>
    </source>
</evidence>
<organism evidence="8 9">
    <name type="scientific">Geomonas silvestris</name>
    <dbReference type="NCBI Taxonomy" id="2740184"/>
    <lineage>
        <taxon>Bacteria</taxon>
        <taxon>Pseudomonadati</taxon>
        <taxon>Thermodesulfobacteriota</taxon>
        <taxon>Desulfuromonadia</taxon>
        <taxon>Geobacterales</taxon>
        <taxon>Geobacteraceae</taxon>
        <taxon>Geomonas</taxon>
    </lineage>
</organism>
<evidence type="ECO:0000256" key="1">
    <source>
        <dbReference type="ARBA" id="ARBA00004651"/>
    </source>
</evidence>
<dbReference type="GO" id="GO:0019646">
    <property type="term" value="P:aerobic electron transport chain"/>
    <property type="evidence" value="ECO:0007669"/>
    <property type="project" value="TreeGrafter"/>
</dbReference>
<keyword evidence="5 7" id="KW-1133">Transmembrane helix</keyword>
<evidence type="ECO:0000313" key="9">
    <source>
        <dbReference type="Proteomes" id="UP000556026"/>
    </source>
</evidence>
<comment type="subcellular location">
    <subcellularLocation>
        <location evidence="1">Cell membrane</location>
        <topology evidence="1">Multi-pass membrane protein</topology>
    </subcellularLocation>
</comment>
<dbReference type="PANTHER" id="PTHR43141">
    <property type="entry name" value="CYTOCHROME BD2 SUBUNIT II"/>
    <property type="match status" value="1"/>
</dbReference>
<reference evidence="9" key="1">
    <citation type="submission" date="2020-06" db="EMBL/GenBank/DDBJ databases">
        <title>Draft genomic sequence of Geomonas sp. Red330.</title>
        <authorList>
            <person name="Itoh H."/>
            <person name="Zhenxing X."/>
            <person name="Ushijima N."/>
            <person name="Masuda Y."/>
            <person name="Shiratori Y."/>
            <person name="Senoo K."/>
        </authorList>
    </citation>
    <scope>NUCLEOTIDE SEQUENCE [LARGE SCALE GENOMIC DNA]</scope>
    <source>
        <strain evidence="9">Red330</strain>
    </source>
</reference>
<dbReference type="RefSeq" id="WP_183353609.1">
    <property type="nucleotide sequence ID" value="NZ_BLXX01000002.1"/>
</dbReference>
<evidence type="ECO:0000313" key="8">
    <source>
        <dbReference type="EMBL" id="GFO58759.1"/>
    </source>
</evidence>
<name>A0A6V8MGF1_9BACT</name>
<keyword evidence="4 7" id="KW-0812">Transmembrane</keyword>
<sequence length="340" mass="35901">MSEPLFWCEMVLALGFVLYALFGGADFGGGIWTALAFGPRAEAQRDLLFDAIGPVWETNHVWLIFVVVTLFTAFPAGFALVFTALMPPLVLALIGINFRGAAFAFRHFGRQARRELPLSAQVFEIASVLTPFTLGTAVASLASGRITLSAGKPVVDLAAWLNPFSIMGGLAGLAVCAYLAPIYLTVRVAGALREDFRKAALLAGLVLGTLTAASIPVALYQAPLFAHRLLDSWPLAFVAIAVTSGLGTQLLLWRRRYAPAQLSAGLTVASTLGGFAAALSPDLIIGALSLEGAAAPRATLSAFLGVLPVGALFLVPALFYLYWTFRGEPNPDIPPAGEEP</sequence>
<dbReference type="GO" id="GO:0070069">
    <property type="term" value="C:cytochrome complex"/>
    <property type="evidence" value="ECO:0007669"/>
    <property type="project" value="TreeGrafter"/>
</dbReference>
<dbReference type="Proteomes" id="UP000556026">
    <property type="component" value="Unassembled WGS sequence"/>
</dbReference>
<dbReference type="GO" id="GO:0016682">
    <property type="term" value="F:oxidoreductase activity, acting on diphenols and related substances as donors, oxygen as acceptor"/>
    <property type="evidence" value="ECO:0007669"/>
    <property type="project" value="TreeGrafter"/>
</dbReference>
<protein>
    <submittedName>
        <fullName evidence="8">Cytochrome D ubiquinol oxidase subunit II</fullName>
    </submittedName>
</protein>
<comment type="caution">
    <text evidence="8">The sequence shown here is derived from an EMBL/GenBank/DDBJ whole genome shotgun (WGS) entry which is preliminary data.</text>
</comment>
<evidence type="ECO:0000256" key="6">
    <source>
        <dbReference type="ARBA" id="ARBA00023136"/>
    </source>
</evidence>
<keyword evidence="6 7" id="KW-0472">Membrane</keyword>
<feature type="transmembrane region" description="Helical" evidence="7">
    <location>
        <begin position="300"/>
        <end position="323"/>
    </location>
</feature>
<accession>A0A6V8MGF1</accession>
<dbReference type="AlphaFoldDB" id="A0A6V8MGF1"/>
<evidence type="ECO:0000256" key="2">
    <source>
        <dbReference type="ARBA" id="ARBA00007543"/>
    </source>
</evidence>
<feature type="transmembrane region" description="Helical" evidence="7">
    <location>
        <begin position="88"/>
        <end position="105"/>
    </location>
</feature>
<dbReference type="PANTHER" id="PTHR43141:SF4">
    <property type="entry name" value="CYTOCHROME BD2 SUBUNIT II"/>
    <property type="match status" value="1"/>
</dbReference>
<dbReference type="InterPro" id="IPR003317">
    <property type="entry name" value="Cyt-d_oxidase_su2"/>
</dbReference>
<evidence type="ECO:0000256" key="3">
    <source>
        <dbReference type="ARBA" id="ARBA00022475"/>
    </source>
</evidence>
<feature type="transmembrane region" description="Helical" evidence="7">
    <location>
        <begin position="12"/>
        <end position="38"/>
    </location>
</feature>
<dbReference type="EMBL" id="BLXX01000002">
    <property type="protein sequence ID" value="GFO58759.1"/>
    <property type="molecule type" value="Genomic_DNA"/>
</dbReference>
<dbReference type="Pfam" id="PF02322">
    <property type="entry name" value="Cyt_bd_oxida_II"/>
    <property type="match status" value="1"/>
</dbReference>
<evidence type="ECO:0000256" key="4">
    <source>
        <dbReference type="ARBA" id="ARBA00022692"/>
    </source>
</evidence>
<feature type="transmembrane region" description="Helical" evidence="7">
    <location>
        <begin position="125"/>
        <end position="144"/>
    </location>
</feature>
<keyword evidence="3" id="KW-1003">Cell membrane</keyword>
<feature type="transmembrane region" description="Helical" evidence="7">
    <location>
        <begin position="265"/>
        <end position="288"/>
    </location>
</feature>
<dbReference type="GO" id="GO:0009055">
    <property type="term" value="F:electron transfer activity"/>
    <property type="evidence" value="ECO:0007669"/>
    <property type="project" value="TreeGrafter"/>
</dbReference>
<dbReference type="GO" id="GO:0005886">
    <property type="term" value="C:plasma membrane"/>
    <property type="evidence" value="ECO:0007669"/>
    <property type="project" value="UniProtKB-SubCell"/>
</dbReference>
<keyword evidence="9" id="KW-1185">Reference proteome</keyword>
<comment type="similarity">
    <text evidence="2">Belongs to the cytochrome ubiquinol oxidase subunit 2 family.</text>
</comment>
<feature type="transmembrane region" description="Helical" evidence="7">
    <location>
        <begin position="198"/>
        <end position="220"/>
    </location>
</feature>
<gene>
    <name evidence="8" type="ORF">GMST_10840</name>
</gene>
<feature type="transmembrane region" description="Helical" evidence="7">
    <location>
        <begin position="232"/>
        <end position="253"/>
    </location>
</feature>
<proteinExistence type="inferred from homology"/>
<feature type="transmembrane region" description="Helical" evidence="7">
    <location>
        <begin position="164"/>
        <end position="186"/>
    </location>
</feature>
<feature type="transmembrane region" description="Helical" evidence="7">
    <location>
        <begin position="59"/>
        <end position="82"/>
    </location>
</feature>